<gene>
    <name evidence="2" type="primary">PPUP8690</name>
</gene>
<reference evidence="2" key="1">
    <citation type="submission" date="2014-12" db="EMBL/GenBank/DDBJ databases">
        <title>Parallel Evolution in Life History Adaptation Evident in the Tissue-Specific Poeciliopsis prolifica transcriptome.</title>
        <authorList>
            <person name="Jue N.K."/>
            <person name="Foley R.J."/>
            <person name="Obergfell C."/>
            <person name="Reznick D.N."/>
            <person name="O'Neill R.J."/>
            <person name="O'Neill M.J."/>
        </authorList>
    </citation>
    <scope>NUCLEOTIDE SEQUENCE</scope>
</reference>
<organism evidence="2">
    <name type="scientific">Poeciliopsis prolifica</name>
    <name type="common">blackstripe livebearer</name>
    <dbReference type="NCBI Taxonomy" id="188132"/>
    <lineage>
        <taxon>Eukaryota</taxon>
        <taxon>Metazoa</taxon>
        <taxon>Chordata</taxon>
        <taxon>Craniata</taxon>
        <taxon>Vertebrata</taxon>
        <taxon>Euteleostomi</taxon>
        <taxon>Actinopterygii</taxon>
        <taxon>Neopterygii</taxon>
        <taxon>Teleostei</taxon>
        <taxon>Neoteleostei</taxon>
        <taxon>Acanthomorphata</taxon>
        <taxon>Ovalentaria</taxon>
        <taxon>Atherinomorphae</taxon>
        <taxon>Cyprinodontiformes</taxon>
        <taxon>Poeciliidae</taxon>
        <taxon>Poeciliinae</taxon>
        <taxon>Poeciliopsis</taxon>
    </lineage>
</organism>
<dbReference type="AlphaFoldDB" id="A0A0S7EKL1"/>
<evidence type="ECO:0000313" key="2">
    <source>
        <dbReference type="EMBL" id="JAO05601.1"/>
    </source>
</evidence>
<protein>
    <submittedName>
        <fullName evidence="2">PPUP8690</fullName>
    </submittedName>
</protein>
<dbReference type="EMBL" id="GBYX01476076">
    <property type="protein sequence ID" value="JAO05601.1"/>
    <property type="molecule type" value="Transcribed_RNA"/>
</dbReference>
<feature type="region of interest" description="Disordered" evidence="1">
    <location>
        <begin position="61"/>
        <end position="102"/>
    </location>
</feature>
<evidence type="ECO:0000256" key="1">
    <source>
        <dbReference type="SAM" id="MobiDB-lite"/>
    </source>
</evidence>
<accession>A0A0S7EKL1</accession>
<name>A0A0S7EKL1_9TELE</name>
<sequence>MSQEAAPQHPGVEAERVPMLRAEEALRGDLQRVQREPAGLCVCAPVSCNIMSGPAENKVLPLPPWKQEPKTPVAEAGCRESGKRSAVGRMGSSPELPPPPPL</sequence>
<proteinExistence type="predicted"/>
<feature type="non-terminal residue" evidence="2">
    <location>
        <position position="102"/>
    </location>
</feature>